<evidence type="ECO:0000256" key="1">
    <source>
        <dbReference type="SAM" id="SignalP"/>
    </source>
</evidence>
<dbReference type="AlphaFoldDB" id="A0A369CGD4"/>
<dbReference type="EMBL" id="QPJY01000001">
    <property type="protein sequence ID" value="RCX33120.1"/>
    <property type="molecule type" value="Genomic_DNA"/>
</dbReference>
<sequence length="187" mass="20363">MRKILITAILGALCTGPAVADPVADNTAEAREIVKQFFGDLKGKLQAAMKEGGPTNAIGVCRNEAPGIARSTSEQTGWSVGRTSLQLRNFQNRADDWERQALEEFDQRKAAGEDITKMEKAEVVSVNGQETFRYMKAIPTAALCLNCHGAELKPEVKAKLDELYPTDQATGYQEGDIRGAFTLSKTL</sequence>
<dbReference type="Proteomes" id="UP000252707">
    <property type="component" value="Unassembled WGS sequence"/>
</dbReference>
<accession>A0A369CGD4</accession>
<evidence type="ECO:0000313" key="3">
    <source>
        <dbReference type="EMBL" id="RCX33120.1"/>
    </source>
</evidence>
<dbReference type="OrthoDB" id="9797588at2"/>
<protein>
    <submittedName>
        <fullName evidence="3">Uncharacterized protein DUF3365</fullName>
    </submittedName>
</protein>
<feature type="signal peptide" evidence="1">
    <location>
        <begin position="1"/>
        <end position="20"/>
    </location>
</feature>
<feature type="domain" description="Tll0287-like" evidence="2">
    <location>
        <begin position="49"/>
        <end position="183"/>
    </location>
</feature>
<keyword evidence="1" id="KW-0732">Signal</keyword>
<reference evidence="3 4" key="1">
    <citation type="submission" date="2018-07" db="EMBL/GenBank/DDBJ databases">
        <title>Genomic Encyclopedia of Type Strains, Phase IV (KMG-IV): sequencing the most valuable type-strain genomes for metagenomic binning, comparative biology and taxonomic classification.</title>
        <authorList>
            <person name="Goeker M."/>
        </authorList>
    </citation>
    <scope>NUCLEOTIDE SEQUENCE [LARGE SCALE GENOMIC DNA]</scope>
    <source>
        <strain evidence="3 4">DSM 26407</strain>
    </source>
</reference>
<feature type="chain" id="PRO_5016629120" evidence="1">
    <location>
        <begin position="21"/>
        <end position="187"/>
    </location>
</feature>
<proteinExistence type="predicted"/>
<evidence type="ECO:0000259" key="2">
    <source>
        <dbReference type="Pfam" id="PF11845"/>
    </source>
</evidence>
<dbReference type="Pfam" id="PF11845">
    <property type="entry name" value="Tll0287-like"/>
    <property type="match status" value="1"/>
</dbReference>
<evidence type="ECO:0000313" key="4">
    <source>
        <dbReference type="Proteomes" id="UP000252707"/>
    </source>
</evidence>
<organism evidence="3 4">
    <name type="scientific">Thioalbus denitrificans</name>
    <dbReference type="NCBI Taxonomy" id="547122"/>
    <lineage>
        <taxon>Bacteria</taxon>
        <taxon>Pseudomonadati</taxon>
        <taxon>Pseudomonadota</taxon>
        <taxon>Gammaproteobacteria</taxon>
        <taxon>Chromatiales</taxon>
        <taxon>Ectothiorhodospiraceae</taxon>
        <taxon>Thioalbus</taxon>
    </lineage>
</organism>
<keyword evidence="4" id="KW-1185">Reference proteome</keyword>
<name>A0A369CGD4_9GAMM</name>
<dbReference type="RefSeq" id="WP_114277997.1">
    <property type="nucleotide sequence ID" value="NZ_QPJY01000001.1"/>
</dbReference>
<dbReference type="InterPro" id="IPR021796">
    <property type="entry name" value="Tll0287-like_dom"/>
</dbReference>
<gene>
    <name evidence="3" type="ORF">DFQ59_101419</name>
</gene>
<comment type="caution">
    <text evidence="3">The sequence shown here is derived from an EMBL/GenBank/DDBJ whole genome shotgun (WGS) entry which is preliminary data.</text>
</comment>